<dbReference type="EMBL" id="JAIQUM010000154">
    <property type="protein sequence ID" value="MBZ5753784.1"/>
    <property type="molecule type" value="Genomic_DNA"/>
</dbReference>
<protein>
    <submittedName>
        <fullName evidence="1">DUF3231 family protein</fullName>
    </submittedName>
</protein>
<dbReference type="Pfam" id="PF11553">
    <property type="entry name" value="DUF3231"/>
    <property type="match status" value="2"/>
</dbReference>
<dbReference type="InterPro" id="IPR021617">
    <property type="entry name" value="DUF3231"/>
</dbReference>
<organism evidence="1 2">
    <name type="scientific">Metabacillus rhizolycopersici</name>
    <dbReference type="NCBI Taxonomy" id="2875709"/>
    <lineage>
        <taxon>Bacteria</taxon>
        <taxon>Bacillati</taxon>
        <taxon>Bacillota</taxon>
        <taxon>Bacilli</taxon>
        <taxon>Bacillales</taxon>
        <taxon>Bacillaceae</taxon>
        <taxon>Metabacillus</taxon>
    </lineage>
</organism>
<dbReference type="Proteomes" id="UP001165287">
    <property type="component" value="Unassembled WGS sequence"/>
</dbReference>
<reference evidence="1" key="1">
    <citation type="submission" date="2024-05" db="EMBL/GenBank/DDBJ databases">
        <title>Metabacillus sp. nov., isolated from the rhizosphere soil of tomato plants.</title>
        <authorList>
            <person name="Ma R."/>
        </authorList>
    </citation>
    <scope>NUCLEOTIDE SEQUENCE</scope>
    <source>
        <strain evidence="1">DBTR6</strain>
    </source>
</reference>
<accession>A0ABS7UZU4</accession>
<name>A0ABS7UZU4_9BACI</name>
<dbReference type="RefSeq" id="WP_224142187.1">
    <property type="nucleotide sequence ID" value="NZ_JAIQUM010000154.1"/>
</dbReference>
<comment type="caution">
    <text evidence="1">The sequence shown here is derived from an EMBL/GenBank/DDBJ whole genome shotgun (WGS) entry which is preliminary data.</text>
</comment>
<proteinExistence type="predicted"/>
<dbReference type="Gene3D" id="1.20.1260.10">
    <property type="match status" value="2"/>
</dbReference>
<sequence>MNQSKIPLTSSELANLWMTYQEKTMILRILEHFIEHADNEEKQLLQSHYNGAAKNVEMITSIFKQEGAVIPIGFTESDVHKGVPKLYDYMYDIMYLHMMTKVEMSLYALFTGMSYRKDIEDFFIGLTAESQAMNSQSTQFLLEKGVLVRPAYVSMPKEVNFVQDKNYMGGLNWFSETRSLNTVEVSLIHHAIETNLVGMQLMIGFAQVATDKEVQNYLVKGMKLSKKIEIDLGEFLRQSFIEPPATHAGKATTSKTAPFSDKLMMYNTSLLTSFGLGSNALGGAFSLRSDLPAKMTFHAKDIFTFAQEGGKIMIKNGWMEEPPQIEDRNQLTKGE</sequence>
<dbReference type="InterPro" id="IPR012347">
    <property type="entry name" value="Ferritin-like"/>
</dbReference>
<evidence type="ECO:0000313" key="1">
    <source>
        <dbReference type="EMBL" id="MBZ5753784.1"/>
    </source>
</evidence>
<gene>
    <name evidence="1" type="ORF">K9V48_27125</name>
</gene>
<evidence type="ECO:0000313" key="2">
    <source>
        <dbReference type="Proteomes" id="UP001165287"/>
    </source>
</evidence>
<keyword evidence="2" id="KW-1185">Reference proteome</keyword>